<name>A0A494X6R6_9BURK</name>
<protein>
    <recommendedName>
        <fullName evidence="1">Immunity MXAN-0049 protein domain-containing protein</fullName>
    </recommendedName>
</protein>
<gene>
    <name evidence="2" type="ORF">D7S89_17280</name>
</gene>
<accession>A0A494X6R6</accession>
<dbReference type="AlphaFoldDB" id="A0A494X6R6"/>
<proteinExistence type="predicted"/>
<evidence type="ECO:0000313" key="3">
    <source>
        <dbReference type="Proteomes" id="UP000280434"/>
    </source>
</evidence>
<reference evidence="2 3" key="1">
    <citation type="submission" date="2018-10" db="EMBL/GenBank/DDBJ databases">
        <title>Paraburkholderia sp. 7MK8-2, isolated from soil.</title>
        <authorList>
            <person name="Gao Z.-H."/>
            <person name="Qiu L.-H."/>
        </authorList>
    </citation>
    <scope>NUCLEOTIDE SEQUENCE [LARGE SCALE GENOMIC DNA]</scope>
    <source>
        <strain evidence="2 3">7MK8-2</strain>
    </source>
</reference>
<dbReference type="EMBL" id="RBZV01000007">
    <property type="protein sequence ID" value="RKP46387.1"/>
    <property type="molecule type" value="Genomic_DNA"/>
</dbReference>
<comment type="caution">
    <text evidence="2">The sequence shown here is derived from an EMBL/GenBank/DDBJ whole genome shotgun (WGS) entry which is preliminary data.</text>
</comment>
<feature type="domain" description="Immunity MXAN-0049 protein" evidence="1">
    <location>
        <begin position="16"/>
        <end position="116"/>
    </location>
</feature>
<dbReference type="RefSeq" id="WP_121279173.1">
    <property type="nucleotide sequence ID" value="NZ_RBZV01000007.1"/>
</dbReference>
<dbReference type="InterPro" id="IPR012433">
    <property type="entry name" value="Imm11"/>
</dbReference>
<dbReference type="Proteomes" id="UP000280434">
    <property type="component" value="Unassembled WGS sequence"/>
</dbReference>
<keyword evidence="3" id="KW-1185">Reference proteome</keyword>
<dbReference type="Pfam" id="PF07791">
    <property type="entry name" value="Imm11"/>
    <property type="match status" value="1"/>
</dbReference>
<evidence type="ECO:0000259" key="1">
    <source>
        <dbReference type="Pfam" id="PF07791"/>
    </source>
</evidence>
<sequence length="124" mass="14203">MGTLLKYYQSDLQTTPAETRYLSGKSTEKRYVLVHMDRRLPCFDYRRSEYAGKLLALQRLERGESPDNFLVKGVQSIAIDEECAEKANLFFLRNVVLIDPIVSETLESAMRDKKLNVQLEAIAA</sequence>
<organism evidence="2 3">
    <name type="scientific">Trinickia fusca</name>
    <dbReference type="NCBI Taxonomy" id="2419777"/>
    <lineage>
        <taxon>Bacteria</taxon>
        <taxon>Pseudomonadati</taxon>
        <taxon>Pseudomonadota</taxon>
        <taxon>Betaproteobacteria</taxon>
        <taxon>Burkholderiales</taxon>
        <taxon>Burkholderiaceae</taxon>
        <taxon>Trinickia</taxon>
    </lineage>
</organism>
<evidence type="ECO:0000313" key="2">
    <source>
        <dbReference type="EMBL" id="RKP46387.1"/>
    </source>
</evidence>